<dbReference type="Gene3D" id="1.10.1390.10">
    <property type="match status" value="1"/>
</dbReference>
<comment type="catalytic activity">
    <reaction evidence="6 7 8">
        <text>alpha-D-glucose 6-phosphate = beta-D-fructose 6-phosphate</text>
        <dbReference type="Rhea" id="RHEA:11816"/>
        <dbReference type="ChEBI" id="CHEBI:57634"/>
        <dbReference type="ChEBI" id="CHEBI:58225"/>
        <dbReference type="EC" id="5.3.1.9"/>
    </reaction>
</comment>
<evidence type="ECO:0000256" key="4">
    <source>
        <dbReference type="ARBA" id="ARBA00023152"/>
    </source>
</evidence>
<name>A0A5A7MV77_9PROT</name>
<keyword evidence="3 7" id="KW-0312">Gluconeogenesis</keyword>
<keyword evidence="4 7" id="KW-0324">Glycolysis</keyword>
<evidence type="ECO:0000256" key="2">
    <source>
        <dbReference type="ARBA" id="ARBA00006604"/>
    </source>
</evidence>
<dbReference type="InterPro" id="IPR018189">
    <property type="entry name" value="Phosphoglucose_isomerase_CS"/>
</dbReference>
<reference evidence="9 10" key="1">
    <citation type="submission" date="2019-09" db="EMBL/GenBank/DDBJ databases">
        <title>NBRP : Genome information of microbial organism related human and environment.</title>
        <authorList>
            <person name="Hattori M."/>
            <person name="Oshima K."/>
            <person name="Inaba H."/>
            <person name="Suda W."/>
            <person name="Sakamoto M."/>
            <person name="Iino T."/>
            <person name="Kitahara M."/>
            <person name="Oshida Y."/>
            <person name="Iida T."/>
            <person name="Kudo T."/>
            <person name="Itoh T."/>
            <person name="Ohkuma M."/>
        </authorList>
    </citation>
    <scope>NUCLEOTIDE SEQUENCE [LARGE SCALE GENOMIC DNA]</scope>
    <source>
        <strain evidence="9 10">Mie-1</strain>
    </source>
</reference>
<dbReference type="GO" id="GO:0006096">
    <property type="term" value="P:glycolytic process"/>
    <property type="evidence" value="ECO:0007669"/>
    <property type="project" value="UniProtKB-UniRule"/>
</dbReference>
<comment type="function">
    <text evidence="7">Catalyzes the reversible isomerization of glucose-6-phosphate to fructose-6-phosphate.</text>
</comment>
<dbReference type="PROSITE" id="PS00765">
    <property type="entry name" value="P_GLUCOSE_ISOMERASE_1"/>
    <property type="match status" value="1"/>
</dbReference>
<protein>
    <recommendedName>
        <fullName evidence="7">Glucose-6-phosphate isomerase</fullName>
        <shortName evidence="7">GPI</shortName>
        <ecNumber evidence="7">5.3.1.9</ecNumber>
    </recommendedName>
    <alternativeName>
        <fullName evidence="7">Phosphoglucose isomerase</fullName>
        <shortName evidence="7">PGI</shortName>
    </alternativeName>
    <alternativeName>
        <fullName evidence="7">Phosphohexose isomerase</fullName>
        <shortName evidence="7">PHI</shortName>
    </alternativeName>
</protein>
<dbReference type="UniPathway" id="UPA00109">
    <property type="reaction ID" value="UER00181"/>
</dbReference>
<dbReference type="HAMAP" id="MF_00473">
    <property type="entry name" value="G6P_isomerase"/>
    <property type="match status" value="1"/>
</dbReference>
<keyword evidence="5 7" id="KW-0413">Isomerase</keyword>
<accession>A0A5A7MV77</accession>
<comment type="caution">
    <text evidence="9">The sequence shown here is derived from an EMBL/GenBank/DDBJ whole genome shotgun (WGS) entry which is preliminary data.</text>
</comment>
<dbReference type="PANTHER" id="PTHR11469">
    <property type="entry name" value="GLUCOSE-6-PHOSPHATE ISOMERASE"/>
    <property type="match status" value="1"/>
</dbReference>
<dbReference type="GO" id="GO:0051156">
    <property type="term" value="P:glucose 6-phosphate metabolic process"/>
    <property type="evidence" value="ECO:0007669"/>
    <property type="project" value="TreeGrafter"/>
</dbReference>
<dbReference type="GO" id="GO:0048029">
    <property type="term" value="F:monosaccharide binding"/>
    <property type="evidence" value="ECO:0007669"/>
    <property type="project" value="TreeGrafter"/>
</dbReference>
<evidence type="ECO:0000256" key="7">
    <source>
        <dbReference type="HAMAP-Rule" id="MF_00473"/>
    </source>
</evidence>
<dbReference type="InterPro" id="IPR035482">
    <property type="entry name" value="SIS_PGI_2"/>
</dbReference>
<dbReference type="UniPathway" id="UPA00138"/>
<dbReference type="EC" id="5.3.1.9" evidence="7"/>
<dbReference type="GO" id="GO:0004347">
    <property type="term" value="F:glucose-6-phosphate isomerase activity"/>
    <property type="evidence" value="ECO:0007669"/>
    <property type="project" value="UniProtKB-UniRule"/>
</dbReference>
<evidence type="ECO:0000313" key="10">
    <source>
        <dbReference type="Proteomes" id="UP000325187"/>
    </source>
</evidence>
<dbReference type="RefSeq" id="WP_150001709.1">
    <property type="nucleotide sequence ID" value="NZ_BKCM01000002.1"/>
</dbReference>
<dbReference type="InterPro" id="IPR046348">
    <property type="entry name" value="SIS_dom_sf"/>
</dbReference>
<keyword evidence="7" id="KW-0963">Cytoplasm</keyword>
<dbReference type="EMBL" id="BKCM01000002">
    <property type="protein sequence ID" value="GEQ99827.1"/>
    <property type="molecule type" value="Genomic_DNA"/>
</dbReference>
<dbReference type="GO" id="GO:0005829">
    <property type="term" value="C:cytosol"/>
    <property type="evidence" value="ECO:0007669"/>
    <property type="project" value="TreeGrafter"/>
</dbReference>
<evidence type="ECO:0000256" key="6">
    <source>
        <dbReference type="ARBA" id="ARBA00029321"/>
    </source>
</evidence>
<proteinExistence type="inferred from homology"/>
<feature type="active site" evidence="7">
    <location>
        <position position="386"/>
    </location>
</feature>
<dbReference type="GO" id="GO:0006094">
    <property type="term" value="P:gluconeogenesis"/>
    <property type="evidence" value="ECO:0007669"/>
    <property type="project" value="UniProtKB-UniRule"/>
</dbReference>
<dbReference type="NCBIfam" id="NF001211">
    <property type="entry name" value="PRK00179.1"/>
    <property type="match status" value="1"/>
</dbReference>
<dbReference type="PANTHER" id="PTHR11469:SF1">
    <property type="entry name" value="GLUCOSE-6-PHOSPHATE ISOMERASE"/>
    <property type="match status" value="1"/>
</dbReference>
<dbReference type="PROSITE" id="PS51463">
    <property type="entry name" value="P_GLUCOSE_ISOMERASE_3"/>
    <property type="match status" value="1"/>
</dbReference>
<feature type="active site" description="Proton donor" evidence="7">
    <location>
        <position position="355"/>
    </location>
</feature>
<comment type="subcellular location">
    <subcellularLocation>
        <location evidence="7">Cytoplasm</location>
    </subcellularLocation>
</comment>
<dbReference type="PRINTS" id="PR00662">
    <property type="entry name" value="G6PISOMERASE"/>
</dbReference>
<gene>
    <name evidence="7 9" type="primary">pgi</name>
    <name evidence="9" type="ORF">JCM17845_04510</name>
</gene>
<evidence type="ECO:0000256" key="5">
    <source>
        <dbReference type="ARBA" id="ARBA00023235"/>
    </source>
</evidence>
<dbReference type="FunFam" id="3.40.50.10490:FF:000004">
    <property type="entry name" value="Glucose-6-phosphate isomerase"/>
    <property type="match status" value="1"/>
</dbReference>
<dbReference type="Proteomes" id="UP000325187">
    <property type="component" value="Unassembled WGS sequence"/>
</dbReference>
<evidence type="ECO:0000256" key="1">
    <source>
        <dbReference type="ARBA" id="ARBA00004926"/>
    </source>
</evidence>
<comment type="similarity">
    <text evidence="2 7 8">Belongs to the GPI family.</text>
</comment>
<dbReference type="SUPFAM" id="SSF53697">
    <property type="entry name" value="SIS domain"/>
    <property type="match status" value="1"/>
</dbReference>
<dbReference type="AlphaFoldDB" id="A0A5A7MV77"/>
<evidence type="ECO:0000256" key="3">
    <source>
        <dbReference type="ARBA" id="ARBA00022432"/>
    </source>
</evidence>
<keyword evidence="10" id="KW-1185">Reference proteome</keyword>
<evidence type="ECO:0000256" key="8">
    <source>
        <dbReference type="RuleBase" id="RU000612"/>
    </source>
</evidence>
<dbReference type="GO" id="GO:0097367">
    <property type="term" value="F:carbohydrate derivative binding"/>
    <property type="evidence" value="ECO:0007669"/>
    <property type="project" value="InterPro"/>
</dbReference>
<dbReference type="PROSITE" id="PS00174">
    <property type="entry name" value="P_GLUCOSE_ISOMERASE_2"/>
    <property type="match status" value="1"/>
</dbReference>
<comment type="pathway">
    <text evidence="1 7 8">Carbohydrate degradation; glycolysis; D-glyceraldehyde 3-phosphate and glycerone phosphate from D-glucose: step 2/4.</text>
</comment>
<dbReference type="Pfam" id="PF00342">
    <property type="entry name" value="PGI"/>
    <property type="match status" value="1"/>
</dbReference>
<dbReference type="CDD" id="cd05015">
    <property type="entry name" value="SIS_PGI_1"/>
    <property type="match status" value="1"/>
</dbReference>
<dbReference type="InterPro" id="IPR001672">
    <property type="entry name" value="G6P_Isomerase"/>
</dbReference>
<comment type="pathway">
    <text evidence="7">Carbohydrate biosynthesis; gluconeogenesis.</text>
</comment>
<dbReference type="InterPro" id="IPR023096">
    <property type="entry name" value="G6P_Isomerase_C"/>
</dbReference>
<sequence>MSDLTSSAAWQALDAHHKAMVRSCQTIKDLFKAEPERADQMWIETHGLRLDYSKNRVSAETMRLLLGLAKARRLEEWRARMAEGEAVNNTEHRAVLHMALRNRTKAGIPVDGVNVMTEVTAVLAQMKAFVASVHDGTWRGFGGEQITDVVNIGIGGSHLGPQAAMESLRNHAHAGISVHYVSNVDAHDIDGVLATLNPETTLFIVASKTFTTQETMTNAQTARRWVLDHFGDEKAVARHFVALSTNVDAVTDFGIETSNMFRFWDWVGGRYSLWSAIGLSLALGIGWANFEQVLEGGHAMDQHFLNSPLDRNMPVILGLLGVWNSNFLGAASHAVLPYDQRLDRFVDHLQQLDMESNGKRVNREGAVVNYQTGPVIWGRPGTNGQHAFYQLIHQGTRLVPADFIAVLHPDHHHLEHHKILLANLCAQTEALMLGKSEEQVRAQMLASGMAAEDAARLAPHRTFPGNIPTNTLFLDRLDPFHFGQLLALYEHKVFTQGIIWGVNSFDQWGVELGKELAQSILSDLEAVGDITRHDASTNRLATLVKTTLTEEQATN</sequence>
<evidence type="ECO:0000313" key="9">
    <source>
        <dbReference type="EMBL" id="GEQ99827.1"/>
    </source>
</evidence>
<dbReference type="Gene3D" id="3.40.50.10490">
    <property type="entry name" value="Glucose-6-phosphate isomerase like protein, domain 1"/>
    <property type="match status" value="2"/>
</dbReference>
<organism evidence="9 10">
    <name type="scientific">Iodidimonas gelatinilytica</name>
    <dbReference type="NCBI Taxonomy" id="1236966"/>
    <lineage>
        <taxon>Bacteria</taxon>
        <taxon>Pseudomonadati</taxon>
        <taxon>Pseudomonadota</taxon>
        <taxon>Alphaproteobacteria</taxon>
        <taxon>Iodidimonadales</taxon>
        <taxon>Iodidimonadaceae</taxon>
        <taxon>Iodidimonas</taxon>
    </lineage>
</organism>
<dbReference type="CDD" id="cd05016">
    <property type="entry name" value="SIS_PGI_2"/>
    <property type="match status" value="1"/>
</dbReference>
<dbReference type="InterPro" id="IPR035476">
    <property type="entry name" value="SIS_PGI_1"/>
</dbReference>
<feature type="active site" evidence="7">
    <location>
        <position position="514"/>
    </location>
</feature>